<gene>
    <name evidence="2" type="ORF">Tci_666377</name>
</gene>
<reference evidence="2" key="1">
    <citation type="journal article" date="2019" name="Sci. Rep.">
        <title>Draft genome of Tanacetum cinerariifolium, the natural source of mosquito coil.</title>
        <authorList>
            <person name="Yamashiro T."/>
            <person name="Shiraishi A."/>
            <person name="Satake H."/>
            <person name="Nakayama K."/>
        </authorList>
    </citation>
    <scope>NUCLEOTIDE SEQUENCE</scope>
</reference>
<dbReference type="AlphaFoldDB" id="A0A699KI55"/>
<organism evidence="2">
    <name type="scientific">Tanacetum cinerariifolium</name>
    <name type="common">Dalmatian daisy</name>
    <name type="synonym">Chrysanthemum cinerariifolium</name>
    <dbReference type="NCBI Taxonomy" id="118510"/>
    <lineage>
        <taxon>Eukaryota</taxon>
        <taxon>Viridiplantae</taxon>
        <taxon>Streptophyta</taxon>
        <taxon>Embryophyta</taxon>
        <taxon>Tracheophyta</taxon>
        <taxon>Spermatophyta</taxon>
        <taxon>Magnoliopsida</taxon>
        <taxon>eudicotyledons</taxon>
        <taxon>Gunneridae</taxon>
        <taxon>Pentapetalae</taxon>
        <taxon>asterids</taxon>
        <taxon>campanulids</taxon>
        <taxon>Asterales</taxon>
        <taxon>Asteraceae</taxon>
        <taxon>Asteroideae</taxon>
        <taxon>Anthemideae</taxon>
        <taxon>Anthemidinae</taxon>
        <taxon>Tanacetum</taxon>
    </lineage>
</organism>
<evidence type="ECO:0000313" key="2">
    <source>
        <dbReference type="EMBL" id="GFA94405.1"/>
    </source>
</evidence>
<evidence type="ECO:0000256" key="1">
    <source>
        <dbReference type="SAM" id="Phobius"/>
    </source>
</evidence>
<dbReference type="EMBL" id="BKCJ010519127">
    <property type="protein sequence ID" value="GFA94405.1"/>
    <property type="molecule type" value="Genomic_DNA"/>
</dbReference>
<feature type="transmembrane region" description="Helical" evidence="1">
    <location>
        <begin position="159"/>
        <end position="180"/>
    </location>
</feature>
<protein>
    <submittedName>
        <fullName evidence="2">Uncharacterized protein</fullName>
    </submittedName>
</protein>
<accession>A0A699KI55</accession>
<proteinExistence type="predicted"/>
<keyword evidence="1" id="KW-0812">Transmembrane</keyword>
<sequence length="204" mass="23302">MNQDSAHMVAASKVLMLKPGEFEICRMGIEQYIQMIDYALWGVIDNGATLPKIQVVEVKFLEYLQELMNLYIIFVLKLLLVQPQMIRNRRLMRISFRNLILFRKKSWLDYRIWDSYRLSELEMCTWFIVGSGSRSTSLEEEKGGGGGTKGPAKVIPLRVVINLTSSLGLGIVLLGSAPWVTLKEPLPIDPFGFEFIDWWPPGFG</sequence>
<keyword evidence="1" id="KW-0472">Membrane</keyword>
<name>A0A699KI55_TANCI</name>
<comment type="caution">
    <text evidence="2">The sequence shown here is derived from an EMBL/GenBank/DDBJ whole genome shotgun (WGS) entry which is preliminary data.</text>
</comment>
<keyword evidence="1" id="KW-1133">Transmembrane helix</keyword>